<keyword evidence="1" id="KW-0472">Membrane</keyword>
<comment type="caution">
    <text evidence="2">The sequence shown here is derived from an EMBL/GenBank/DDBJ whole genome shotgun (WGS) entry which is preliminary data.</text>
</comment>
<sequence>MGAGKFLRSKSSRRLSALSMVAEAGMALYRGNKRVAALLAGAAVLAYRWSVVGLLAELGIRLYQRRR</sequence>
<evidence type="ECO:0000256" key="1">
    <source>
        <dbReference type="SAM" id="Phobius"/>
    </source>
</evidence>
<keyword evidence="1" id="KW-1133">Transmembrane helix</keyword>
<name>A0ABD6ACK0_9EURY</name>
<dbReference type="GeneID" id="79315340"/>
<dbReference type="AlphaFoldDB" id="A0ABD6ACK0"/>
<keyword evidence="3" id="KW-1185">Reference proteome</keyword>
<dbReference type="RefSeq" id="WP_276302788.1">
    <property type="nucleotide sequence ID" value="NZ_CP119992.1"/>
</dbReference>
<keyword evidence="1" id="KW-0812">Transmembrane</keyword>
<dbReference type="Proteomes" id="UP001596547">
    <property type="component" value="Unassembled WGS sequence"/>
</dbReference>
<dbReference type="EMBL" id="JBHTBF010000002">
    <property type="protein sequence ID" value="MFC7317977.1"/>
    <property type="molecule type" value="Genomic_DNA"/>
</dbReference>
<proteinExistence type="predicted"/>
<accession>A0ABD6ACK0</accession>
<evidence type="ECO:0000313" key="3">
    <source>
        <dbReference type="Proteomes" id="UP001596547"/>
    </source>
</evidence>
<gene>
    <name evidence="2" type="ORF">ACFQPE_14410</name>
</gene>
<reference evidence="2 3" key="1">
    <citation type="journal article" date="2019" name="Int. J. Syst. Evol. Microbiol.">
        <title>The Global Catalogue of Microorganisms (GCM) 10K type strain sequencing project: providing services to taxonomists for standard genome sequencing and annotation.</title>
        <authorList>
            <consortium name="The Broad Institute Genomics Platform"/>
            <consortium name="The Broad Institute Genome Sequencing Center for Infectious Disease"/>
            <person name="Wu L."/>
            <person name="Ma J."/>
        </authorList>
    </citation>
    <scope>NUCLEOTIDE SEQUENCE [LARGE SCALE GENOMIC DNA]</scope>
    <source>
        <strain evidence="2 3">PSR21</strain>
    </source>
</reference>
<protein>
    <submittedName>
        <fullName evidence="2">Uncharacterized protein</fullName>
    </submittedName>
</protein>
<organism evidence="2 3">
    <name type="scientific">Halomarina halobia</name>
    <dbReference type="NCBI Taxonomy" id="3033386"/>
    <lineage>
        <taxon>Archaea</taxon>
        <taxon>Methanobacteriati</taxon>
        <taxon>Methanobacteriota</taxon>
        <taxon>Stenosarchaea group</taxon>
        <taxon>Halobacteria</taxon>
        <taxon>Halobacteriales</taxon>
        <taxon>Natronomonadaceae</taxon>
        <taxon>Halomarina</taxon>
    </lineage>
</organism>
<feature type="transmembrane region" description="Helical" evidence="1">
    <location>
        <begin position="35"/>
        <end position="60"/>
    </location>
</feature>
<evidence type="ECO:0000313" key="2">
    <source>
        <dbReference type="EMBL" id="MFC7317977.1"/>
    </source>
</evidence>